<dbReference type="EMBL" id="WUAV01000002">
    <property type="protein sequence ID" value="KAF1763917.1"/>
    <property type="molecule type" value="Genomic_DNA"/>
</dbReference>
<evidence type="ECO:0000256" key="1">
    <source>
        <dbReference type="SAM" id="Phobius"/>
    </source>
</evidence>
<evidence type="ECO:0000256" key="2">
    <source>
        <dbReference type="SAM" id="SignalP"/>
    </source>
</evidence>
<evidence type="ECO:0000313" key="4">
    <source>
        <dbReference type="Proteomes" id="UP000483820"/>
    </source>
</evidence>
<feature type="chain" id="PRO_5025334015" evidence="2">
    <location>
        <begin position="24"/>
        <end position="238"/>
    </location>
</feature>
<dbReference type="Proteomes" id="UP000483820">
    <property type="component" value="Chromosome II"/>
</dbReference>
<protein>
    <submittedName>
        <fullName evidence="3">Uncharacterized protein</fullName>
    </submittedName>
</protein>
<dbReference type="KEGG" id="crq:GCK72_003863"/>
<name>A0A6A5H9L6_CAERE</name>
<keyword evidence="1" id="KW-0812">Transmembrane</keyword>
<gene>
    <name evidence="3" type="ORF">GCK72_003863</name>
</gene>
<sequence length="238" mass="27148">MKLVLASVLSVVLIVSNANSVDGDVQCGNNKFCPVGFKPFRSPQPSNEYQLLRRSALRVASITSGKLVGILSSRLDEWMINLNDFCYDDTIGFILDENVFDYVVSCVWTGASQFGQCQAVPEKYSKKPYYYVDPEEWYHKLTTVRNALGCNGLIRKDSDSRKSNTTTKLSAKNYSTPYYYHRRSHFNPHLNRFDLREKSELFICNERCIQGGISYIAMVIVILTLAVSFMKNCLEMHD</sequence>
<dbReference type="CTD" id="9818565"/>
<reference evidence="3 4" key="1">
    <citation type="submission" date="2019-12" db="EMBL/GenBank/DDBJ databases">
        <title>Chromosome-level assembly of the Caenorhabditis remanei genome.</title>
        <authorList>
            <person name="Teterina A.A."/>
            <person name="Willis J.H."/>
            <person name="Phillips P.C."/>
        </authorList>
    </citation>
    <scope>NUCLEOTIDE SEQUENCE [LARGE SCALE GENOMIC DNA]</scope>
    <source>
        <strain evidence="3 4">PX506</strain>
        <tissue evidence="3">Whole organism</tissue>
    </source>
</reference>
<keyword evidence="1" id="KW-0472">Membrane</keyword>
<feature type="signal peptide" evidence="2">
    <location>
        <begin position="1"/>
        <end position="23"/>
    </location>
</feature>
<proteinExistence type="predicted"/>
<feature type="transmembrane region" description="Helical" evidence="1">
    <location>
        <begin position="212"/>
        <end position="230"/>
    </location>
</feature>
<dbReference type="RefSeq" id="XP_003100308.2">
    <property type="nucleotide sequence ID" value="XM_003100260.2"/>
</dbReference>
<comment type="caution">
    <text evidence="3">The sequence shown here is derived from an EMBL/GenBank/DDBJ whole genome shotgun (WGS) entry which is preliminary data.</text>
</comment>
<keyword evidence="1" id="KW-1133">Transmembrane helix</keyword>
<organism evidence="3 4">
    <name type="scientific">Caenorhabditis remanei</name>
    <name type="common">Caenorhabditis vulgaris</name>
    <dbReference type="NCBI Taxonomy" id="31234"/>
    <lineage>
        <taxon>Eukaryota</taxon>
        <taxon>Metazoa</taxon>
        <taxon>Ecdysozoa</taxon>
        <taxon>Nematoda</taxon>
        <taxon>Chromadorea</taxon>
        <taxon>Rhabditida</taxon>
        <taxon>Rhabditina</taxon>
        <taxon>Rhabditomorpha</taxon>
        <taxon>Rhabditoidea</taxon>
        <taxon>Rhabditidae</taxon>
        <taxon>Peloderinae</taxon>
        <taxon>Caenorhabditis</taxon>
    </lineage>
</organism>
<accession>A0A6A5H9L6</accession>
<dbReference type="AlphaFoldDB" id="A0A6A5H9L6"/>
<dbReference type="GeneID" id="9818565"/>
<evidence type="ECO:0000313" key="3">
    <source>
        <dbReference type="EMBL" id="KAF1763917.1"/>
    </source>
</evidence>
<keyword evidence="2" id="KW-0732">Signal</keyword>